<dbReference type="InterPro" id="IPR046525">
    <property type="entry name" value="DUF6702"/>
</dbReference>
<dbReference type="EMBL" id="WAAU01000008">
    <property type="protein sequence ID" value="KAB1159478.1"/>
    <property type="molecule type" value="Genomic_DNA"/>
</dbReference>
<dbReference type="Proteomes" id="UP000467305">
    <property type="component" value="Unassembled WGS sequence"/>
</dbReference>
<name>A0A7J5APD7_9FLAO</name>
<reference evidence="1 2" key="1">
    <citation type="submission" date="2019-09" db="EMBL/GenBank/DDBJ databases">
        <authorList>
            <person name="Cao W.R."/>
        </authorList>
    </citation>
    <scope>NUCLEOTIDE SEQUENCE [LARGE SCALE GENOMIC DNA]</scope>
    <source>
        <strain evidence="2">a4</strain>
    </source>
</reference>
<comment type="caution">
    <text evidence="1">The sequence shown here is derived from an EMBL/GenBank/DDBJ whole genome shotgun (WGS) entry which is preliminary data.</text>
</comment>
<organism evidence="1 2">
    <name type="scientific">Tenacibaculum aiptasiae</name>
    <dbReference type="NCBI Taxonomy" id="426481"/>
    <lineage>
        <taxon>Bacteria</taxon>
        <taxon>Pseudomonadati</taxon>
        <taxon>Bacteroidota</taxon>
        <taxon>Flavobacteriia</taxon>
        <taxon>Flavobacteriales</taxon>
        <taxon>Flavobacteriaceae</taxon>
        <taxon>Tenacibaculum</taxon>
    </lineage>
</organism>
<gene>
    <name evidence="1" type="ORF">F7018_03970</name>
</gene>
<dbReference type="AlphaFoldDB" id="A0A7J5APD7"/>
<protein>
    <submittedName>
        <fullName evidence="1">Uncharacterized protein</fullName>
    </submittedName>
</protein>
<proteinExistence type="predicted"/>
<evidence type="ECO:0000313" key="1">
    <source>
        <dbReference type="EMBL" id="KAB1159478.1"/>
    </source>
</evidence>
<dbReference type="RefSeq" id="WP_150898697.1">
    <property type="nucleotide sequence ID" value="NZ_WAAU01000008.1"/>
</dbReference>
<dbReference type="OrthoDB" id="1444667at2"/>
<sequence length="150" mass="18146">MKAFILLISTYFLTFFHAAGIAEYHYFMENDYVVLKFEMDKHELEHYRINKNCQQNKLFDICIQEYLLSKTDLQLNNQKVDFDFVESSTYNDHIIYNFKSKKTYKNITDLQIDNTCFYEVNKKFKNRIRIDIKQFQKSFLLTKGKGNIQL</sequence>
<accession>A0A7J5APD7</accession>
<keyword evidence="2" id="KW-1185">Reference proteome</keyword>
<evidence type="ECO:0000313" key="2">
    <source>
        <dbReference type="Proteomes" id="UP000467305"/>
    </source>
</evidence>
<dbReference type="Pfam" id="PF20420">
    <property type="entry name" value="DUF6702"/>
    <property type="match status" value="1"/>
</dbReference>